<feature type="non-terminal residue" evidence="2">
    <location>
        <position position="1"/>
    </location>
</feature>
<dbReference type="AlphaFoldDB" id="A0A9N9NTS2"/>
<reference evidence="2" key="1">
    <citation type="submission" date="2021-06" db="EMBL/GenBank/DDBJ databases">
        <authorList>
            <person name="Kallberg Y."/>
            <person name="Tangrot J."/>
            <person name="Rosling A."/>
        </authorList>
    </citation>
    <scope>NUCLEOTIDE SEQUENCE</scope>
    <source>
        <strain evidence="2">FL130A</strain>
    </source>
</reference>
<feature type="region of interest" description="Disordered" evidence="1">
    <location>
        <begin position="1"/>
        <end position="24"/>
    </location>
</feature>
<evidence type="ECO:0000313" key="3">
    <source>
        <dbReference type="Proteomes" id="UP000789508"/>
    </source>
</evidence>
<dbReference type="Proteomes" id="UP000789508">
    <property type="component" value="Unassembled WGS sequence"/>
</dbReference>
<dbReference type="EMBL" id="CAJVPS010052227">
    <property type="protein sequence ID" value="CAG8770726.1"/>
    <property type="molecule type" value="Genomic_DNA"/>
</dbReference>
<name>A0A9N9NTS2_9GLOM</name>
<evidence type="ECO:0000313" key="2">
    <source>
        <dbReference type="EMBL" id="CAG8770726.1"/>
    </source>
</evidence>
<comment type="caution">
    <text evidence="2">The sequence shown here is derived from an EMBL/GenBank/DDBJ whole genome shotgun (WGS) entry which is preliminary data.</text>
</comment>
<organism evidence="2 3">
    <name type="scientific">Ambispora leptoticha</name>
    <dbReference type="NCBI Taxonomy" id="144679"/>
    <lineage>
        <taxon>Eukaryota</taxon>
        <taxon>Fungi</taxon>
        <taxon>Fungi incertae sedis</taxon>
        <taxon>Mucoromycota</taxon>
        <taxon>Glomeromycotina</taxon>
        <taxon>Glomeromycetes</taxon>
        <taxon>Archaeosporales</taxon>
        <taxon>Ambisporaceae</taxon>
        <taxon>Ambispora</taxon>
    </lineage>
</organism>
<protein>
    <submittedName>
        <fullName evidence="2">11070_t:CDS:1</fullName>
    </submittedName>
</protein>
<sequence length="45" mass="4562">VRVGRARVAEAGGESVGGVGGAEEPKNGVAAVEEVVVKGKRREMN</sequence>
<keyword evidence="3" id="KW-1185">Reference proteome</keyword>
<gene>
    <name evidence="2" type="ORF">ALEPTO_LOCUS14130</name>
</gene>
<evidence type="ECO:0000256" key="1">
    <source>
        <dbReference type="SAM" id="MobiDB-lite"/>
    </source>
</evidence>
<accession>A0A9N9NTS2</accession>
<proteinExistence type="predicted"/>